<evidence type="ECO:0000313" key="1">
    <source>
        <dbReference type="EMBL" id="PON51099.1"/>
    </source>
</evidence>
<dbReference type="Proteomes" id="UP000237105">
    <property type="component" value="Unassembled WGS sequence"/>
</dbReference>
<comment type="caution">
    <text evidence="1">The sequence shown here is derived from an EMBL/GenBank/DDBJ whole genome shotgun (WGS) entry which is preliminary data.</text>
</comment>
<dbReference type="AlphaFoldDB" id="A0A2P5BQL5"/>
<name>A0A2P5BQL5_PARAD</name>
<sequence length="73" mass="8666">MFNLPGLFIPLLAENQRHSSKHLFYNPTYSLFNKAYEFKEENHIAKHRHLAGIELRNDGTQKHFYNSCHCAFE</sequence>
<proteinExistence type="predicted"/>
<reference evidence="2" key="1">
    <citation type="submission" date="2016-06" db="EMBL/GenBank/DDBJ databases">
        <title>Parallel loss of symbiosis genes in relatives of nitrogen-fixing non-legume Parasponia.</title>
        <authorList>
            <person name="Van Velzen R."/>
            <person name="Holmer R."/>
            <person name="Bu F."/>
            <person name="Rutten L."/>
            <person name="Van Zeijl A."/>
            <person name="Liu W."/>
            <person name="Santuari L."/>
            <person name="Cao Q."/>
            <person name="Sharma T."/>
            <person name="Shen D."/>
            <person name="Roswanjaya Y."/>
            <person name="Wardhani T."/>
            <person name="Kalhor M.S."/>
            <person name="Jansen J."/>
            <person name="Van den Hoogen J."/>
            <person name="Gungor B."/>
            <person name="Hartog M."/>
            <person name="Hontelez J."/>
            <person name="Verver J."/>
            <person name="Yang W.-C."/>
            <person name="Schijlen E."/>
            <person name="Repin R."/>
            <person name="Schilthuizen M."/>
            <person name="Schranz E."/>
            <person name="Heidstra R."/>
            <person name="Miyata K."/>
            <person name="Fedorova E."/>
            <person name="Kohlen W."/>
            <person name="Bisseling T."/>
            <person name="Smit S."/>
            <person name="Geurts R."/>
        </authorList>
    </citation>
    <scope>NUCLEOTIDE SEQUENCE [LARGE SCALE GENOMIC DNA]</scope>
    <source>
        <strain evidence="2">cv. WU1-14</strain>
    </source>
</reference>
<keyword evidence="2" id="KW-1185">Reference proteome</keyword>
<gene>
    <name evidence="1" type="ORF">PanWU01x14_218080</name>
</gene>
<accession>A0A2P5BQL5</accession>
<protein>
    <submittedName>
        <fullName evidence="1">Uncharacterized protein</fullName>
    </submittedName>
</protein>
<organism evidence="1 2">
    <name type="scientific">Parasponia andersonii</name>
    <name type="common">Sponia andersonii</name>
    <dbReference type="NCBI Taxonomy" id="3476"/>
    <lineage>
        <taxon>Eukaryota</taxon>
        <taxon>Viridiplantae</taxon>
        <taxon>Streptophyta</taxon>
        <taxon>Embryophyta</taxon>
        <taxon>Tracheophyta</taxon>
        <taxon>Spermatophyta</taxon>
        <taxon>Magnoliopsida</taxon>
        <taxon>eudicotyledons</taxon>
        <taxon>Gunneridae</taxon>
        <taxon>Pentapetalae</taxon>
        <taxon>rosids</taxon>
        <taxon>fabids</taxon>
        <taxon>Rosales</taxon>
        <taxon>Cannabaceae</taxon>
        <taxon>Parasponia</taxon>
    </lineage>
</organism>
<dbReference type="EMBL" id="JXTB01000237">
    <property type="protein sequence ID" value="PON51099.1"/>
    <property type="molecule type" value="Genomic_DNA"/>
</dbReference>
<evidence type="ECO:0000313" key="2">
    <source>
        <dbReference type="Proteomes" id="UP000237105"/>
    </source>
</evidence>